<accession>A0A250XJI1</accession>
<dbReference type="InterPro" id="IPR010754">
    <property type="entry name" value="OPA3-like"/>
</dbReference>
<feature type="compositionally biased region" description="Polar residues" evidence="4">
    <location>
        <begin position="193"/>
        <end position="202"/>
    </location>
</feature>
<sequence>MAAILVKVGSLALKTLAKPLSNYFTAYVMGHPEARQYAITAAQAMHKLEVLITRSADGKTGRAFVGSMTEEKSIEMASKLASEGFVFTVGIAIVAFEYERQRVKEIDKKRQEADEKMQIMERARLERERLAKESEDQNKLIKHLMERVDTLETSLQMQIEAAVRSSRSEQEEAKRRQGMFGGFFGVRGNNNRDASTAAQGSN</sequence>
<dbReference type="PANTHER" id="PTHR12499">
    <property type="entry name" value="OPTIC ATROPHY 3 PROTEIN OPA3"/>
    <property type="match status" value="1"/>
</dbReference>
<feature type="region of interest" description="Disordered" evidence="4">
    <location>
        <begin position="179"/>
        <end position="202"/>
    </location>
</feature>
<comment type="similarity">
    <text evidence="1">Belongs to the OPA3 family.</text>
</comment>
<dbReference type="AlphaFoldDB" id="A0A250XJI1"/>
<evidence type="ECO:0000256" key="3">
    <source>
        <dbReference type="SAM" id="Coils"/>
    </source>
</evidence>
<gene>
    <name evidence="5" type="ORF">CEUSTIGMA_g10387.t1</name>
</gene>
<dbReference type="OrthoDB" id="2129069at2759"/>
<name>A0A250XJI1_9CHLO</name>
<evidence type="ECO:0000256" key="2">
    <source>
        <dbReference type="ARBA" id="ARBA00023054"/>
    </source>
</evidence>
<feature type="coiled-coil region" evidence="3">
    <location>
        <begin position="103"/>
        <end position="147"/>
    </location>
</feature>
<evidence type="ECO:0008006" key="7">
    <source>
        <dbReference type="Google" id="ProtNLM"/>
    </source>
</evidence>
<comment type="caution">
    <text evidence="5">The sequence shown here is derived from an EMBL/GenBank/DDBJ whole genome shotgun (WGS) entry which is preliminary data.</text>
</comment>
<dbReference type="Proteomes" id="UP000232323">
    <property type="component" value="Unassembled WGS sequence"/>
</dbReference>
<evidence type="ECO:0000256" key="1">
    <source>
        <dbReference type="ARBA" id="ARBA00007584"/>
    </source>
</evidence>
<organism evidence="5 6">
    <name type="scientific">Chlamydomonas eustigma</name>
    <dbReference type="NCBI Taxonomy" id="1157962"/>
    <lineage>
        <taxon>Eukaryota</taxon>
        <taxon>Viridiplantae</taxon>
        <taxon>Chlorophyta</taxon>
        <taxon>core chlorophytes</taxon>
        <taxon>Chlorophyceae</taxon>
        <taxon>CS clade</taxon>
        <taxon>Chlamydomonadales</taxon>
        <taxon>Chlamydomonadaceae</taxon>
        <taxon>Chlamydomonas</taxon>
    </lineage>
</organism>
<evidence type="ECO:0000256" key="4">
    <source>
        <dbReference type="SAM" id="MobiDB-lite"/>
    </source>
</evidence>
<dbReference type="Pfam" id="PF07047">
    <property type="entry name" value="OPA3"/>
    <property type="match status" value="1"/>
</dbReference>
<keyword evidence="6" id="KW-1185">Reference proteome</keyword>
<reference evidence="5 6" key="1">
    <citation type="submission" date="2017-08" db="EMBL/GenBank/DDBJ databases">
        <title>Acidophilic green algal genome provides insights into adaptation to an acidic environment.</title>
        <authorList>
            <person name="Hirooka S."/>
            <person name="Hirose Y."/>
            <person name="Kanesaki Y."/>
            <person name="Higuchi S."/>
            <person name="Fujiwara T."/>
            <person name="Onuma R."/>
            <person name="Era A."/>
            <person name="Ohbayashi R."/>
            <person name="Uzuka A."/>
            <person name="Nozaki H."/>
            <person name="Yoshikawa H."/>
            <person name="Miyagishima S.Y."/>
        </authorList>
    </citation>
    <scope>NUCLEOTIDE SEQUENCE [LARGE SCALE GENOMIC DNA]</scope>
    <source>
        <strain evidence="5 6">NIES-2499</strain>
    </source>
</reference>
<proteinExistence type="inferred from homology"/>
<protein>
    <recommendedName>
        <fullName evidence="7">OPA3-like protein</fullName>
    </recommendedName>
</protein>
<dbReference type="EMBL" id="BEGY01000089">
    <property type="protein sequence ID" value="GAX82960.1"/>
    <property type="molecule type" value="Genomic_DNA"/>
</dbReference>
<dbReference type="GO" id="GO:0005739">
    <property type="term" value="C:mitochondrion"/>
    <property type="evidence" value="ECO:0007669"/>
    <property type="project" value="TreeGrafter"/>
</dbReference>
<evidence type="ECO:0000313" key="6">
    <source>
        <dbReference type="Proteomes" id="UP000232323"/>
    </source>
</evidence>
<evidence type="ECO:0000313" key="5">
    <source>
        <dbReference type="EMBL" id="GAX82960.1"/>
    </source>
</evidence>
<dbReference type="PANTHER" id="PTHR12499:SF0">
    <property type="entry name" value="OPTIC ATROPHY 3 PROTEIN"/>
    <property type="match status" value="1"/>
</dbReference>
<dbReference type="GO" id="GO:0019216">
    <property type="term" value="P:regulation of lipid metabolic process"/>
    <property type="evidence" value="ECO:0007669"/>
    <property type="project" value="TreeGrafter"/>
</dbReference>
<keyword evidence="2 3" id="KW-0175">Coiled coil</keyword>